<dbReference type="RefSeq" id="WP_093308519.1">
    <property type="nucleotide sequence ID" value="NZ_FNYH01000002.1"/>
</dbReference>
<dbReference type="Pfam" id="PF21687">
    <property type="entry name" value="T2SSK_1st"/>
    <property type="match status" value="1"/>
</dbReference>
<organism evidence="3 4">
    <name type="scientific">Allopseudospirillum japonicum</name>
    <dbReference type="NCBI Taxonomy" id="64971"/>
    <lineage>
        <taxon>Bacteria</taxon>
        <taxon>Pseudomonadati</taxon>
        <taxon>Pseudomonadota</taxon>
        <taxon>Gammaproteobacteria</taxon>
        <taxon>Oceanospirillales</taxon>
        <taxon>Oceanospirillaceae</taxon>
        <taxon>Allopseudospirillum</taxon>
    </lineage>
</organism>
<accession>A0A1H6R546</accession>
<evidence type="ECO:0000313" key="4">
    <source>
        <dbReference type="Proteomes" id="UP000242999"/>
    </source>
</evidence>
<dbReference type="InterPro" id="IPR038072">
    <property type="entry name" value="GspK_central_sf"/>
</dbReference>
<dbReference type="SUPFAM" id="SSF47781">
    <property type="entry name" value="RuvA domain 2-like"/>
    <property type="match status" value="1"/>
</dbReference>
<protein>
    <submittedName>
        <fullName evidence="3">Type II secretory pathway, component PulK</fullName>
    </submittedName>
</protein>
<dbReference type="Proteomes" id="UP000242999">
    <property type="component" value="Unassembled WGS sequence"/>
</dbReference>
<keyword evidence="1" id="KW-1133">Transmembrane helix</keyword>
<dbReference type="STRING" id="64971.SAMN05421831_102175"/>
<proteinExistence type="predicted"/>
<name>A0A1H6R546_9GAMM</name>
<keyword evidence="1" id="KW-0472">Membrane</keyword>
<evidence type="ECO:0000256" key="1">
    <source>
        <dbReference type="SAM" id="Phobius"/>
    </source>
</evidence>
<reference evidence="4" key="1">
    <citation type="submission" date="2016-10" db="EMBL/GenBank/DDBJ databases">
        <authorList>
            <person name="Varghese N."/>
            <person name="Submissions S."/>
        </authorList>
    </citation>
    <scope>NUCLEOTIDE SEQUENCE [LARGE SCALE GENOMIC DNA]</scope>
    <source>
        <strain evidence="4">DSM 7165</strain>
    </source>
</reference>
<dbReference type="EMBL" id="FNYH01000002">
    <property type="protein sequence ID" value="SEI46735.1"/>
    <property type="molecule type" value="Genomic_DNA"/>
</dbReference>
<dbReference type="Gene3D" id="3.30.1300.30">
    <property type="entry name" value="GSPII I/J protein-like"/>
    <property type="match status" value="1"/>
</dbReference>
<feature type="domain" description="T2SS protein K first SAM-like" evidence="2">
    <location>
        <begin position="131"/>
        <end position="198"/>
    </location>
</feature>
<dbReference type="SUPFAM" id="SSF158544">
    <property type="entry name" value="GspK insert domain-like"/>
    <property type="match status" value="1"/>
</dbReference>
<dbReference type="OrthoDB" id="9181871at2"/>
<sequence length="325" mass="37813">MPGVSSRHTSQGMVLILLLWMLALASIWLIFISDHLGTYAKYQSQREQRLIWQTQARSLLHWAEEQIAHTRHWQPLTPVLETQLDVQQKQAYLPYDGRWRTHFDTYPELAQQGARVSILDLSGRINPNLMVAGQWRSLIQAWHQNESLATEVTAVWQDWRDPDHLKALNGAEFDDYQKLGYAPRNANLVYVDEMRLWKISRPWLPQGDLRQYFSVYAPENKVNPNYASVDLLAALPGMDASLARTLLQAREGIRPLTLNQVRDLVPITRWPSLFTWLNFEPSRRFLIEAVAHKDAGFSLYEVVELEWQGEQRRLATGIRWLHAQP</sequence>
<gene>
    <name evidence="3" type="ORF">SAMN05421831_102175</name>
</gene>
<dbReference type="InterPro" id="IPR010994">
    <property type="entry name" value="RuvA_2-like"/>
</dbReference>
<dbReference type="AlphaFoldDB" id="A0A1H6R546"/>
<keyword evidence="1" id="KW-0812">Transmembrane</keyword>
<keyword evidence="4" id="KW-1185">Reference proteome</keyword>
<dbReference type="Gene3D" id="1.10.40.60">
    <property type="entry name" value="EpsJ-like"/>
    <property type="match status" value="2"/>
</dbReference>
<feature type="transmembrane region" description="Helical" evidence="1">
    <location>
        <begin position="12"/>
        <end position="31"/>
    </location>
</feature>
<dbReference type="InterPro" id="IPR049031">
    <property type="entry name" value="T2SSK_SAM-like_1st"/>
</dbReference>
<evidence type="ECO:0000259" key="2">
    <source>
        <dbReference type="Pfam" id="PF21687"/>
    </source>
</evidence>
<evidence type="ECO:0000313" key="3">
    <source>
        <dbReference type="EMBL" id="SEI46735.1"/>
    </source>
</evidence>